<evidence type="ECO:0000313" key="10">
    <source>
        <dbReference type="Proteomes" id="UP000184096"/>
    </source>
</evidence>
<evidence type="ECO:0000256" key="1">
    <source>
        <dbReference type="ARBA" id="ARBA00004651"/>
    </source>
</evidence>
<accession>A0A1M7U7J7</accession>
<name>A0A1M7U7J7_9BRAD</name>
<feature type="transmembrane region" description="Helical" evidence="7">
    <location>
        <begin position="21"/>
        <end position="44"/>
    </location>
</feature>
<dbReference type="RefSeq" id="WP_072820113.1">
    <property type="nucleotide sequence ID" value="NZ_LT670849.1"/>
</dbReference>
<keyword evidence="5 7" id="KW-1133">Transmembrane helix</keyword>
<feature type="transmembrane region" description="Helical" evidence="7">
    <location>
        <begin position="158"/>
        <end position="179"/>
    </location>
</feature>
<dbReference type="OrthoDB" id="9786495at2"/>
<feature type="domain" description="ABC transmembrane type-1" evidence="8">
    <location>
        <begin position="67"/>
        <end position="247"/>
    </location>
</feature>
<keyword evidence="4 7" id="KW-0812">Transmembrane</keyword>
<comment type="similarity">
    <text evidence="7">Belongs to the binding-protein-dependent transport system permease family.</text>
</comment>
<feature type="transmembrane region" description="Helical" evidence="7">
    <location>
        <begin position="185"/>
        <end position="208"/>
    </location>
</feature>
<feature type="transmembrane region" description="Helical" evidence="7">
    <location>
        <begin position="133"/>
        <end position="151"/>
    </location>
</feature>
<comment type="subcellular location">
    <subcellularLocation>
        <location evidence="1 7">Cell membrane</location>
        <topology evidence="1 7">Multi-pass membrane protein</topology>
    </subcellularLocation>
</comment>
<dbReference type="PANTHER" id="PTHR30151:SF0">
    <property type="entry name" value="ABC TRANSPORTER PERMEASE PROTEIN MJ0413-RELATED"/>
    <property type="match status" value="1"/>
</dbReference>
<dbReference type="CDD" id="cd06261">
    <property type="entry name" value="TM_PBP2"/>
    <property type="match status" value="1"/>
</dbReference>
<feature type="transmembrane region" description="Helical" evidence="7">
    <location>
        <begin position="229"/>
        <end position="248"/>
    </location>
</feature>
<dbReference type="Pfam" id="PF00528">
    <property type="entry name" value="BPD_transp_1"/>
    <property type="match status" value="1"/>
</dbReference>
<feature type="transmembrane region" description="Helical" evidence="7">
    <location>
        <begin position="74"/>
        <end position="93"/>
    </location>
</feature>
<dbReference type="InterPro" id="IPR035906">
    <property type="entry name" value="MetI-like_sf"/>
</dbReference>
<sequence>MNRAMTAKAVTQRGLFIRSMTSVLVIVVIWEAAARAGLASALFLPPFTKVIAEWWSVCADGSLPLDLSVSLSRAAVGLCLATAIGVPLGIAMARNRFLHWLFDPVIALAFPSPKIAFLPIFILWFGIYSLSKILLVAFACVFPILIGSFAAATGVNRVLIWSATSMGTSNAGVLFRIVLPAAWPRIFAALRVALPVSLITTFTAEMVSGGGGMGATLMYSQRFFESPTVFAYILTMLGVGLLLDFVMLKLQAASAWSQPS</sequence>
<evidence type="ECO:0000256" key="2">
    <source>
        <dbReference type="ARBA" id="ARBA00022448"/>
    </source>
</evidence>
<dbReference type="Gene3D" id="1.10.3720.10">
    <property type="entry name" value="MetI-like"/>
    <property type="match status" value="1"/>
</dbReference>
<dbReference type="PROSITE" id="PS50928">
    <property type="entry name" value="ABC_TM1"/>
    <property type="match status" value="1"/>
</dbReference>
<dbReference type="Proteomes" id="UP000184096">
    <property type="component" value="Chromosome I"/>
</dbReference>
<evidence type="ECO:0000256" key="4">
    <source>
        <dbReference type="ARBA" id="ARBA00022692"/>
    </source>
</evidence>
<evidence type="ECO:0000256" key="5">
    <source>
        <dbReference type="ARBA" id="ARBA00022989"/>
    </source>
</evidence>
<gene>
    <name evidence="9" type="ORF">SAMN05444170_3868</name>
</gene>
<keyword evidence="3" id="KW-1003">Cell membrane</keyword>
<feature type="transmembrane region" description="Helical" evidence="7">
    <location>
        <begin position="105"/>
        <end position="127"/>
    </location>
</feature>
<keyword evidence="10" id="KW-1185">Reference proteome</keyword>
<dbReference type="AlphaFoldDB" id="A0A1M7U7J7"/>
<proteinExistence type="inferred from homology"/>
<evidence type="ECO:0000256" key="6">
    <source>
        <dbReference type="ARBA" id="ARBA00023136"/>
    </source>
</evidence>
<protein>
    <submittedName>
        <fullName evidence="9">NitT/TauT family transport system permease protein</fullName>
    </submittedName>
</protein>
<dbReference type="PANTHER" id="PTHR30151">
    <property type="entry name" value="ALKANE SULFONATE ABC TRANSPORTER-RELATED, MEMBRANE SUBUNIT"/>
    <property type="match status" value="1"/>
</dbReference>
<keyword evidence="2 7" id="KW-0813">Transport</keyword>
<evidence type="ECO:0000256" key="3">
    <source>
        <dbReference type="ARBA" id="ARBA00022475"/>
    </source>
</evidence>
<evidence type="ECO:0000259" key="8">
    <source>
        <dbReference type="PROSITE" id="PS50928"/>
    </source>
</evidence>
<dbReference type="InterPro" id="IPR000515">
    <property type="entry name" value="MetI-like"/>
</dbReference>
<dbReference type="GO" id="GO:0005886">
    <property type="term" value="C:plasma membrane"/>
    <property type="evidence" value="ECO:0007669"/>
    <property type="project" value="UniProtKB-SubCell"/>
</dbReference>
<evidence type="ECO:0000313" key="9">
    <source>
        <dbReference type="EMBL" id="SHN78991.1"/>
    </source>
</evidence>
<reference evidence="10" key="1">
    <citation type="submission" date="2016-11" db="EMBL/GenBank/DDBJ databases">
        <authorList>
            <person name="Varghese N."/>
            <person name="Submissions S."/>
        </authorList>
    </citation>
    <scope>NUCLEOTIDE SEQUENCE [LARGE SCALE GENOMIC DNA]</scope>
    <source>
        <strain evidence="10">GAS401</strain>
    </source>
</reference>
<dbReference type="GO" id="GO:0055085">
    <property type="term" value="P:transmembrane transport"/>
    <property type="evidence" value="ECO:0007669"/>
    <property type="project" value="InterPro"/>
</dbReference>
<dbReference type="EMBL" id="LT670849">
    <property type="protein sequence ID" value="SHN78991.1"/>
    <property type="molecule type" value="Genomic_DNA"/>
</dbReference>
<dbReference type="SUPFAM" id="SSF161098">
    <property type="entry name" value="MetI-like"/>
    <property type="match status" value="1"/>
</dbReference>
<evidence type="ECO:0000256" key="7">
    <source>
        <dbReference type="RuleBase" id="RU363032"/>
    </source>
</evidence>
<organism evidence="9 10">
    <name type="scientific">Bradyrhizobium erythrophlei</name>
    <dbReference type="NCBI Taxonomy" id="1437360"/>
    <lineage>
        <taxon>Bacteria</taxon>
        <taxon>Pseudomonadati</taxon>
        <taxon>Pseudomonadota</taxon>
        <taxon>Alphaproteobacteria</taxon>
        <taxon>Hyphomicrobiales</taxon>
        <taxon>Nitrobacteraceae</taxon>
        <taxon>Bradyrhizobium</taxon>
    </lineage>
</organism>
<keyword evidence="6 7" id="KW-0472">Membrane</keyword>